<protein>
    <submittedName>
        <fullName evidence="2">Uncharacterized protein</fullName>
    </submittedName>
</protein>
<proteinExistence type="predicted"/>
<dbReference type="Proteomes" id="UP001154114">
    <property type="component" value="Chromosome 18"/>
</dbReference>
<accession>A0A9P0FUK1</accession>
<keyword evidence="1" id="KW-0472">Membrane</keyword>
<feature type="transmembrane region" description="Helical" evidence="1">
    <location>
        <begin position="69"/>
        <end position="91"/>
    </location>
</feature>
<name>A0A9P0FUK1_CHRIL</name>
<evidence type="ECO:0000313" key="3">
    <source>
        <dbReference type="Proteomes" id="UP001154114"/>
    </source>
</evidence>
<organism evidence="2 3">
    <name type="scientific">Chrysodeixis includens</name>
    <name type="common">Soybean looper</name>
    <name type="synonym">Pseudoplusia includens</name>
    <dbReference type="NCBI Taxonomy" id="689277"/>
    <lineage>
        <taxon>Eukaryota</taxon>
        <taxon>Metazoa</taxon>
        <taxon>Ecdysozoa</taxon>
        <taxon>Arthropoda</taxon>
        <taxon>Hexapoda</taxon>
        <taxon>Insecta</taxon>
        <taxon>Pterygota</taxon>
        <taxon>Neoptera</taxon>
        <taxon>Endopterygota</taxon>
        <taxon>Lepidoptera</taxon>
        <taxon>Glossata</taxon>
        <taxon>Ditrysia</taxon>
        <taxon>Noctuoidea</taxon>
        <taxon>Noctuidae</taxon>
        <taxon>Plusiinae</taxon>
        <taxon>Chrysodeixis</taxon>
    </lineage>
</organism>
<dbReference type="EMBL" id="LR824021">
    <property type="protein sequence ID" value="CAH0590448.1"/>
    <property type="molecule type" value="Genomic_DNA"/>
</dbReference>
<keyword evidence="3" id="KW-1185">Reference proteome</keyword>
<evidence type="ECO:0000313" key="2">
    <source>
        <dbReference type="EMBL" id="CAH0590448.1"/>
    </source>
</evidence>
<dbReference type="AlphaFoldDB" id="A0A9P0FUK1"/>
<sequence>MANLQHTLQEGVITIIDRRTKRNFNSKQSRKRRRYLAVYLHLLLARLFDVVRVLKSSFAALSSCDNQGILMPVFTVIAGLFICLLLIYWLYEVPDYSCFLRNDDMETLKL</sequence>
<keyword evidence="1" id="KW-0812">Transmembrane</keyword>
<reference evidence="2" key="1">
    <citation type="submission" date="2021-12" db="EMBL/GenBank/DDBJ databases">
        <authorList>
            <person name="King R."/>
        </authorList>
    </citation>
    <scope>NUCLEOTIDE SEQUENCE</scope>
</reference>
<gene>
    <name evidence="2" type="ORF">CINC_LOCUS4955</name>
</gene>
<keyword evidence="1" id="KW-1133">Transmembrane helix</keyword>
<evidence type="ECO:0000256" key="1">
    <source>
        <dbReference type="SAM" id="Phobius"/>
    </source>
</evidence>
<feature type="transmembrane region" description="Helical" evidence="1">
    <location>
        <begin position="36"/>
        <end position="54"/>
    </location>
</feature>